<organism evidence="1">
    <name type="scientific">marine sediment metagenome</name>
    <dbReference type="NCBI Taxonomy" id="412755"/>
    <lineage>
        <taxon>unclassified sequences</taxon>
        <taxon>metagenomes</taxon>
        <taxon>ecological metagenomes</taxon>
    </lineage>
</organism>
<name>A0A0F8YS14_9ZZZZ</name>
<evidence type="ECO:0000313" key="1">
    <source>
        <dbReference type="EMBL" id="KKK84222.1"/>
    </source>
</evidence>
<comment type="caution">
    <text evidence="1">The sequence shown here is derived from an EMBL/GenBank/DDBJ whole genome shotgun (WGS) entry which is preliminary data.</text>
</comment>
<protein>
    <submittedName>
        <fullName evidence="1">Uncharacterized protein</fullName>
    </submittedName>
</protein>
<proteinExistence type="predicted"/>
<reference evidence="1" key="1">
    <citation type="journal article" date="2015" name="Nature">
        <title>Complex archaea that bridge the gap between prokaryotes and eukaryotes.</title>
        <authorList>
            <person name="Spang A."/>
            <person name="Saw J.H."/>
            <person name="Jorgensen S.L."/>
            <person name="Zaremba-Niedzwiedzka K."/>
            <person name="Martijn J."/>
            <person name="Lind A.E."/>
            <person name="van Eijk R."/>
            <person name="Schleper C."/>
            <person name="Guy L."/>
            <person name="Ettema T.J."/>
        </authorList>
    </citation>
    <scope>NUCLEOTIDE SEQUENCE</scope>
</reference>
<sequence length="62" mass="6821">MVKIVKVEFVKADVKKHSVRYNQANDDPPGNMSVYVTLEVLAALGGSKPAPENLFITFSVEQ</sequence>
<accession>A0A0F8YS14</accession>
<dbReference type="EMBL" id="LAZR01051875">
    <property type="protein sequence ID" value="KKK84222.1"/>
    <property type="molecule type" value="Genomic_DNA"/>
</dbReference>
<gene>
    <name evidence="1" type="ORF">LCGC14_2785540</name>
</gene>
<dbReference type="AlphaFoldDB" id="A0A0F8YS14"/>